<reference evidence="2" key="2">
    <citation type="journal article" date="2015" name="Data Brief">
        <title>Shoot transcriptome of the giant reed, Arundo donax.</title>
        <authorList>
            <person name="Barrero R.A."/>
            <person name="Guerrero F.D."/>
            <person name="Moolhuijzen P."/>
            <person name="Goolsby J.A."/>
            <person name="Tidwell J."/>
            <person name="Bellgard S.E."/>
            <person name="Bellgard M.I."/>
        </authorList>
    </citation>
    <scope>NUCLEOTIDE SEQUENCE</scope>
    <source>
        <tissue evidence="2">Shoot tissue taken approximately 20 cm above the soil surface</tissue>
    </source>
</reference>
<dbReference type="EMBL" id="GBRH01163031">
    <property type="protein sequence ID" value="JAE34865.1"/>
    <property type="molecule type" value="Transcribed_RNA"/>
</dbReference>
<proteinExistence type="predicted"/>
<sequence length="46" mass="4921">MQFPTSPAKSDHHCSSPEPPQKRFLAIPPQSPTGEPPQPTISGTPN</sequence>
<evidence type="ECO:0000256" key="1">
    <source>
        <dbReference type="SAM" id="MobiDB-lite"/>
    </source>
</evidence>
<organism evidence="2">
    <name type="scientific">Arundo donax</name>
    <name type="common">Giant reed</name>
    <name type="synonym">Donax arundinaceus</name>
    <dbReference type="NCBI Taxonomy" id="35708"/>
    <lineage>
        <taxon>Eukaryota</taxon>
        <taxon>Viridiplantae</taxon>
        <taxon>Streptophyta</taxon>
        <taxon>Embryophyta</taxon>
        <taxon>Tracheophyta</taxon>
        <taxon>Spermatophyta</taxon>
        <taxon>Magnoliopsida</taxon>
        <taxon>Liliopsida</taxon>
        <taxon>Poales</taxon>
        <taxon>Poaceae</taxon>
        <taxon>PACMAD clade</taxon>
        <taxon>Arundinoideae</taxon>
        <taxon>Arundineae</taxon>
        <taxon>Arundo</taxon>
    </lineage>
</organism>
<feature type="region of interest" description="Disordered" evidence="1">
    <location>
        <begin position="1"/>
        <end position="46"/>
    </location>
</feature>
<accession>A0A0A9HCF5</accession>
<name>A0A0A9HCF5_ARUDO</name>
<evidence type="ECO:0000313" key="2">
    <source>
        <dbReference type="EMBL" id="JAE34865.1"/>
    </source>
</evidence>
<dbReference type="AlphaFoldDB" id="A0A0A9HCF5"/>
<feature type="compositionally biased region" description="Pro residues" evidence="1">
    <location>
        <begin position="29"/>
        <end position="39"/>
    </location>
</feature>
<reference evidence="2" key="1">
    <citation type="submission" date="2014-09" db="EMBL/GenBank/DDBJ databases">
        <authorList>
            <person name="Magalhaes I.L.F."/>
            <person name="Oliveira U."/>
            <person name="Santos F.R."/>
            <person name="Vidigal T.H.D.A."/>
            <person name="Brescovit A.D."/>
            <person name="Santos A.J."/>
        </authorList>
    </citation>
    <scope>NUCLEOTIDE SEQUENCE</scope>
    <source>
        <tissue evidence="2">Shoot tissue taken approximately 20 cm above the soil surface</tissue>
    </source>
</reference>
<protein>
    <submittedName>
        <fullName evidence="2">Uncharacterized protein</fullName>
    </submittedName>
</protein>